<dbReference type="AlphaFoldDB" id="B7JZR6"/>
<gene>
    <name evidence="3" type="ordered locus">PCC8801_0932</name>
</gene>
<dbReference type="InterPro" id="IPR011989">
    <property type="entry name" value="ARM-like"/>
</dbReference>
<name>B7JZR6_RIPO1</name>
<dbReference type="STRING" id="41431.PCC8801_0932"/>
<dbReference type="InterPro" id="IPR004155">
    <property type="entry name" value="PBS_lyase_HEAT"/>
</dbReference>
<dbReference type="GO" id="GO:0016829">
    <property type="term" value="F:lyase activity"/>
    <property type="evidence" value="ECO:0007669"/>
    <property type="project" value="UniProtKB-KW"/>
</dbReference>
<dbReference type="PANTHER" id="PTHR12697:SF39">
    <property type="entry name" value="SLR1687 PROTEIN"/>
    <property type="match status" value="1"/>
</dbReference>
<keyword evidence="4" id="KW-1185">Reference proteome</keyword>
<dbReference type="SMART" id="SM00567">
    <property type="entry name" value="EZ_HEAT"/>
    <property type="match status" value="4"/>
</dbReference>
<keyword evidence="3" id="KW-0456">Lyase</keyword>
<dbReference type="OrthoDB" id="510108at2"/>
<evidence type="ECO:0000256" key="2">
    <source>
        <dbReference type="ARBA" id="ARBA00022738"/>
    </source>
</evidence>
<sequence>MVNPESVQELLTSDNFGDRIKGLNQLRQLPPDVAFPLLQPLINDTNDRVRYAAVSQLDPLGKEDLGLALRLLRDRLLNDSELDVKAAAADAMGGLKLTEAYEDLQQVYEGTSDWVLQMSIVAALGELGDPRGFDLLQTALNSDNGLLRTAAVSALGELGNPKAVSVLIPLVNDEDWQIRYRLAQALGRLGGQEAEIILNKLAEDAVEQVAQEATSYLKST</sequence>
<dbReference type="InterPro" id="IPR016024">
    <property type="entry name" value="ARM-type_fold"/>
</dbReference>
<dbReference type="GO" id="GO:0016491">
    <property type="term" value="F:oxidoreductase activity"/>
    <property type="evidence" value="ECO:0007669"/>
    <property type="project" value="TreeGrafter"/>
</dbReference>
<dbReference type="PANTHER" id="PTHR12697">
    <property type="entry name" value="PBS LYASE HEAT-LIKE PROTEIN"/>
    <property type="match status" value="1"/>
</dbReference>
<dbReference type="eggNOG" id="COG1413">
    <property type="taxonomic scope" value="Bacteria"/>
</dbReference>
<dbReference type="Gene3D" id="1.25.10.10">
    <property type="entry name" value="Leucine-rich Repeat Variant"/>
    <property type="match status" value="1"/>
</dbReference>
<keyword evidence="1" id="KW-0042">Antenna complex</keyword>
<accession>B7JZR6</accession>
<dbReference type="Pfam" id="PF13646">
    <property type="entry name" value="HEAT_2"/>
    <property type="match status" value="2"/>
</dbReference>
<evidence type="ECO:0000313" key="3">
    <source>
        <dbReference type="EMBL" id="ACK65009.1"/>
    </source>
</evidence>
<dbReference type="KEGG" id="cyp:PCC8801_0932"/>
<dbReference type="Proteomes" id="UP000008204">
    <property type="component" value="Chromosome"/>
</dbReference>
<dbReference type="GO" id="GO:0030089">
    <property type="term" value="C:phycobilisome"/>
    <property type="evidence" value="ECO:0007669"/>
    <property type="project" value="UniProtKB-KW"/>
</dbReference>
<evidence type="ECO:0000313" key="4">
    <source>
        <dbReference type="Proteomes" id="UP000008204"/>
    </source>
</evidence>
<proteinExistence type="predicted"/>
<protein>
    <submittedName>
        <fullName evidence="3">PBS lyase HEAT domain protein repeat-containing protein</fullName>
    </submittedName>
</protein>
<dbReference type="EMBL" id="CP001287">
    <property type="protein sequence ID" value="ACK65009.1"/>
    <property type="molecule type" value="Genomic_DNA"/>
</dbReference>
<dbReference type="SUPFAM" id="SSF48371">
    <property type="entry name" value="ARM repeat"/>
    <property type="match status" value="1"/>
</dbReference>
<dbReference type="RefSeq" id="WP_012594284.1">
    <property type="nucleotide sequence ID" value="NC_011726.1"/>
</dbReference>
<keyword evidence="2" id="KW-0605">Phycobilisome</keyword>
<evidence type="ECO:0000256" key="1">
    <source>
        <dbReference type="ARBA" id="ARBA00022549"/>
    </source>
</evidence>
<organism evidence="3 4">
    <name type="scientific">Rippkaea orientalis (strain PCC 8801 / RF-1)</name>
    <name type="common">Cyanothece sp. (strain PCC 8801)</name>
    <dbReference type="NCBI Taxonomy" id="41431"/>
    <lineage>
        <taxon>Bacteria</taxon>
        <taxon>Bacillati</taxon>
        <taxon>Cyanobacteriota</taxon>
        <taxon>Cyanophyceae</taxon>
        <taxon>Oscillatoriophycideae</taxon>
        <taxon>Chroococcales</taxon>
        <taxon>Aphanothecaceae</taxon>
        <taxon>Rippkaea</taxon>
        <taxon>Rippkaea orientalis</taxon>
    </lineage>
</organism>
<dbReference type="NCBIfam" id="NF045915">
    <property type="entry name" value="PhycobilmeDegNblB"/>
    <property type="match status" value="1"/>
</dbReference>
<reference evidence="4" key="1">
    <citation type="journal article" date="2011" name="MBio">
        <title>Novel metabolic attributes of the genus Cyanothece, comprising a group of unicellular nitrogen-fixing Cyanobacteria.</title>
        <authorList>
            <person name="Bandyopadhyay A."/>
            <person name="Elvitigala T."/>
            <person name="Welsh E."/>
            <person name="Stockel J."/>
            <person name="Liberton M."/>
            <person name="Min H."/>
            <person name="Sherman L.A."/>
            <person name="Pakrasi H.B."/>
        </authorList>
    </citation>
    <scope>NUCLEOTIDE SEQUENCE [LARGE SCALE GENOMIC DNA]</scope>
    <source>
        <strain evidence="4">PCC 8801</strain>
    </source>
</reference>
<dbReference type="HOGENOM" id="CLU_101012_0_0_3"/>